<dbReference type="InterPro" id="IPR007083">
    <property type="entry name" value="RNA_pol_Rpb1_4"/>
</dbReference>
<evidence type="ECO:0000256" key="8">
    <source>
        <dbReference type="ARBA" id="ARBA00022842"/>
    </source>
</evidence>
<dbReference type="Pfam" id="PF04997">
    <property type="entry name" value="RNA_pol_Rpb1_1"/>
    <property type="match status" value="1"/>
</dbReference>
<comment type="caution">
    <text evidence="15">The sequence shown here is derived from an EMBL/GenBank/DDBJ whole genome shotgun (WGS) entry which is preliminary data.</text>
</comment>
<dbReference type="CDD" id="cd02735">
    <property type="entry name" value="RNAP_I_Rpa1_C"/>
    <property type="match status" value="1"/>
</dbReference>
<dbReference type="InterPro" id="IPR045867">
    <property type="entry name" value="DNA-dir_RpoC_beta_prime"/>
</dbReference>
<dbReference type="InterPro" id="IPR007080">
    <property type="entry name" value="RNA_pol_Rpb1_1"/>
</dbReference>
<dbReference type="SMART" id="SM00663">
    <property type="entry name" value="RPOLA_N"/>
    <property type="match status" value="1"/>
</dbReference>
<evidence type="ECO:0000259" key="14">
    <source>
        <dbReference type="SMART" id="SM00663"/>
    </source>
</evidence>
<dbReference type="Pfam" id="PF04983">
    <property type="entry name" value="RNA_pol_Rpb1_3"/>
    <property type="match status" value="1"/>
</dbReference>
<evidence type="ECO:0000256" key="1">
    <source>
        <dbReference type="ARBA" id="ARBA00004123"/>
    </source>
</evidence>
<evidence type="ECO:0000256" key="2">
    <source>
        <dbReference type="ARBA" id="ARBA00006460"/>
    </source>
</evidence>
<dbReference type="InterPro" id="IPR007066">
    <property type="entry name" value="RNA_pol_Rpb1_3"/>
</dbReference>
<keyword evidence="4 12" id="KW-0808">Transferase</keyword>
<keyword evidence="16" id="KW-1185">Reference proteome</keyword>
<dbReference type="Gene3D" id="1.10.132.30">
    <property type="match status" value="1"/>
</dbReference>
<dbReference type="SUPFAM" id="SSF64484">
    <property type="entry name" value="beta and beta-prime subunits of DNA dependent RNA-polymerase"/>
    <property type="match status" value="1"/>
</dbReference>
<evidence type="ECO:0000256" key="6">
    <source>
        <dbReference type="ARBA" id="ARBA00022723"/>
    </source>
</evidence>
<dbReference type="GO" id="GO:0005736">
    <property type="term" value="C:RNA polymerase I complex"/>
    <property type="evidence" value="ECO:0007669"/>
    <property type="project" value="UniProtKB-ARBA"/>
</dbReference>
<feature type="compositionally biased region" description="Basic and acidic residues" evidence="13">
    <location>
        <begin position="256"/>
        <end position="266"/>
    </location>
</feature>
<feature type="region of interest" description="Disordered" evidence="13">
    <location>
        <begin position="1381"/>
        <end position="1467"/>
    </location>
</feature>
<name>A0AA38VSK8_9PEZI</name>
<dbReference type="InterPro" id="IPR006592">
    <property type="entry name" value="RNA_pol_N"/>
</dbReference>
<dbReference type="InterPro" id="IPR047107">
    <property type="entry name" value="DNA-dir_RNA_pol1_lsu_C"/>
</dbReference>
<organism evidence="15 16">
    <name type="scientific">Pleurostoma richardsiae</name>
    <dbReference type="NCBI Taxonomy" id="41990"/>
    <lineage>
        <taxon>Eukaryota</taxon>
        <taxon>Fungi</taxon>
        <taxon>Dikarya</taxon>
        <taxon>Ascomycota</taxon>
        <taxon>Pezizomycotina</taxon>
        <taxon>Sordariomycetes</taxon>
        <taxon>Sordariomycetidae</taxon>
        <taxon>Calosphaeriales</taxon>
        <taxon>Pleurostomataceae</taxon>
        <taxon>Pleurostoma</taxon>
    </lineage>
</organism>
<dbReference type="GO" id="GO:0003899">
    <property type="term" value="F:DNA-directed RNA polymerase activity"/>
    <property type="evidence" value="ECO:0007669"/>
    <property type="project" value="UniProtKB-EC"/>
</dbReference>
<keyword evidence="3 12" id="KW-0240">DNA-directed RNA polymerase</keyword>
<evidence type="ECO:0000256" key="4">
    <source>
        <dbReference type="ARBA" id="ARBA00022679"/>
    </source>
</evidence>
<dbReference type="Pfam" id="PF00623">
    <property type="entry name" value="RNA_pol_Rpb1_2"/>
    <property type="match status" value="1"/>
</dbReference>
<keyword evidence="10" id="KW-0539">Nucleus</keyword>
<evidence type="ECO:0000256" key="13">
    <source>
        <dbReference type="SAM" id="MobiDB-lite"/>
    </source>
</evidence>
<dbReference type="FunFam" id="1.10.274.100:FF:000006">
    <property type="entry name" value="DNA-directed RNA polymerase subunit"/>
    <property type="match status" value="1"/>
</dbReference>
<gene>
    <name evidence="15" type="ORF">NKR23_g3958</name>
</gene>
<dbReference type="Gene3D" id="3.30.1490.180">
    <property type="entry name" value="RNA polymerase ii"/>
    <property type="match status" value="1"/>
</dbReference>
<reference evidence="15" key="1">
    <citation type="submission" date="2022-07" db="EMBL/GenBank/DDBJ databases">
        <title>Fungi with potential for degradation of polypropylene.</title>
        <authorList>
            <person name="Gostincar C."/>
        </authorList>
    </citation>
    <scope>NUCLEOTIDE SEQUENCE</scope>
    <source>
        <strain evidence="15">EXF-13308</strain>
    </source>
</reference>
<dbReference type="GO" id="GO:0006351">
    <property type="term" value="P:DNA-templated transcription"/>
    <property type="evidence" value="ECO:0007669"/>
    <property type="project" value="InterPro"/>
</dbReference>
<proteinExistence type="inferred from homology"/>
<accession>A0AA38VSK8</accession>
<dbReference type="InterPro" id="IPR044893">
    <property type="entry name" value="RNA_pol_Rpb1_clamp_domain"/>
</dbReference>
<evidence type="ECO:0000256" key="5">
    <source>
        <dbReference type="ARBA" id="ARBA00022695"/>
    </source>
</evidence>
<evidence type="ECO:0000256" key="9">
    <source>
        <dbReference type="ARBA" id="ARBA00023163"/>
    </source>
</evidence>
<keyword evidence="9 12" id="KW-0804">Transcription</keyword>
<dbReference type="EMBL" id="JANBVO010000009">
    <property type="protein sequence ID" value="KAJ9149852.1"/>
    <property type="molecule type" value="Genomic_DNA"/>
</dbReference>
<dbReference type="Gene3D" id="2.40.40.20">
    <property type="match status" value="1"/>
</dbReference>
<feature type="compositionally biased region" description="Acidic residues" evidence="13">
    <location>
        <begin position="1392"/>
        <end position="1405"/>
    </location>
</feature>
<comment type="catalytic activity">
    <reaction evidence="11 12">
        <text>RNA(n) + a ribonucleoside 5'-triphosphate = RNA(n+1) + diphosphate</text>
        <dbReference type="Rhea" id="RHEA:21248"/>
        <dbReference type="Rhea" id="RHEA-COMP:14527"/>
        <dbReference type="Rhea" id="RHEA-COMP:17342"/>
        <dbReference type="ChEBI" id="CHEBI:33019"/>
        <dbReference type="ChEBI" id="CHEBI:61557"/>
        <dbReference type="ChEBI" id="CHEBI:140395"/>
        <dbReference type="EC" id="2.7.7.6"/>
    </reaction>
</comment>
<keyword evidence="8" id="KW-0460">Magnesium</keyword>
<evidence type="ECO:0000256" key="7">
    <source>
        <dbReference type="ARBA" id="ARBA00022833"/>
    </source>
</evidence>
<dbReference type="PANTHER" id="PTHR19376:SF11">
    <property type="entry name" value="DNA-DIRECTED RNA POLYMERASE I SUBUNIT RPA1"/>
    <property type="match status" value="1"/>
</dbReference>
<dbReference type="FunFam" id="2.40.40.20:FF:000019">
    <property type="entry name" value="DNA-directed RNA polymerase II subunit RPB1"/>
    <property type="match status" value="1"/>
</dbReference>
<feature type="domain" description="RNA polymerase N-terminal" evidence="14">
    <location>
        <begin position="368"/>
        <end position="697"/>
    </location>
</feature>
<dbReference type="Gene3D" id="1.10.274.100">
    <property type="entry name" value="RNA polymerase Rpb1, domain 3"/>
    <property type="match status" value="1"/>
</dbReference>
<dbReference type="GO" id="GO:0003677">
    <property type="term" value="F:DNA binding"/>
    <property type="evidence" value="ECO:0007669"/>
    <property type="project" value="InterPro"/>
</dbReference>
<dbReference type="Gene3D" id="3.30.70.2850">
    <property type="match status" value="1"/>
</dbReference>
<dbReference type="InterPro" id="IPR038120">
    <property type="entry name" value="Rpb1_funnel_sf"/>
</dbReference>
<dbReference type="Pfam" id="PF04998">
    <property type="entry name" value="RNA_pol_Rpb1_5"/>
    <property type="match status" value="1"/>
</dbReference>
<protein>
    <recommendedName>
        <fullName evidence="12">DNA-directed RNA polymerase subunit</fullName>
        <ecNumber evidence="12">2.7.7.6</ecNumber>
    </recommendedName>
</protein>
<dbReference type="GO" id="GO:0046872">
    <property type="term" value="F:metal ion binding"/>
    <property type="evidence" value="ECO:0007669"/>
    <property type="project" value="UniProtKB-KW"/>
</dbReference>
<evidence type="ECO:0000256" key="3">
    <source>
        <dbReference type="ARBA" id="ARBA00022478"/>
    </source>
</evidence>
<keyword evidence="7" id="KW-0862">Zinc</keyword>
<comment type="similarity">
    <text evidence="2 12">Belongs to the RNA polymerase beta' chain family.</text>
</comment>
<comment type="function">
    <text evidence="12">DNA-dependent RNA polymerase catalyzes the transcription of DNA into RNA using the four ribonucleoside triphosphates as substrates.</text>
</comment>
<dbReference type="FunFam" id="3.30.1490.180:FF:000003">
    <property type="entry name" value="DNA-directed RNA polymerase subunit"/>
    <property type="match status" value="1"/>
</dbReference>
<evidence type="ECO:0000256" key="12">
    <source>
        <dbReference type="RuleBase" id="RU004279"/>
    </source>
</evidence>
<evidence type="ECO:0000256" key="10">
    <source>
        <dbReference type="ARBA" id="ARBA00023242"/>
    </source>
</evidence>
<dbReference type="InterPro" id="IPR000722">
    <property type="entry name" value="RNA_pol_asu"/>
</dbReference>
<dbReference type="Gene3D" id="4.10.860.120">
    <property type="entry name" value="RNA polymerase II, clamp domain"/>
    <property type="match status" value="1"/>
</dbReference>
<dbReference type="FunFam" id="4.10.860.120:FF:000006">
    <property type="entry name" value="DNA-directed RNA polymerase subunit"/>
    <property type="match status" value="1"/>
</dbReference>
<dbReference type="Gene3D" id="1.10.357.120">
    <property type="match status" value="1"/>
</dbReference>
<dbReference type="EC" id="2.7.7.6" evidence="12"/>
<sequence length="1717" mass="189946">MNISQPVSSAVDSVEFTFLTPEEVRSISVKQINNDQTFDGFLNPIPGGLYDPALGSWGDSLCTTCNLGQGLCPGHPGHIELPAPVYHPVFMDQVLRLLRAQCVYCQGFRMRRRELHRYACMLRLLQYGLLREAGMIDAIGEEYHGLALDDVPQSRDTDDEGDGSLDGVMQARESYVRSVMTGYSAHHSSSKRVKHEGASEMRTGLVTDFFKEITKAKQCANCQGISPTYRKDRFVKIFEKPLSPKDAAKMAQGGFKRPDVASDTRTKARRSSGYAFDEGIADLDLTSDEGDIAGGSAEGDGDDLDESGGVVVRKSTRGPQAFTSVQVYLNPHEVRRRLRALFGKECELLSLVYSRKPRRKADRAAVADMFFLQTILVPPNRYRPEARTGDAQIAEAQQNSLYKMILRSASRLSLIIRENGDNNKEGRLSGRAGLTSSVHEAWTELQEAVNSLIDKDKNPIQGAAGKRNEDGIKQKLEKKEGLFRKNMMGKRVNYAARSVISPDPNIETNEIGVPPVFARKLTYPEPVTSHNFKDMQQAVINGVDKWPGAMAIENENGHIINLRSKSLEERISLANQLLAPTSSNFSGIRNKKVHRHLTNGDVVLMNRQPTLHKPSIMGHRVRVLPGEKTIRMHYANCNTYNADFDGDEMNMHFPQNEVARAEALQLADTDHQYISGTQGKPLRGLIQDHLSVSVALCSRDTFFDRGAYQQLVYSALRPESGHITGEKIDLVPPAVLKPVVRWTGKQVITTILRNIRPDDYGELWMSGKSQISADRWGPGCEEDQVLFQDGEFISGILDKAQLGPSSGGLIHSVHEVYGPAIAGRLLSSLGRLLTRYLNMRAFTCGMDDLRLTREGEIRRKTELEAAARIGLEVAAKYVTLADRHPVETDSELLRRLEDVMRDDTKQEGLDLLMNNSSSKLSSAITKACLPAGLEKQFPKNHMQSMTTSGAKGGLVNANLISCNLGQQVLEGRRVPLMVSGKSLPCFRPFDTNIRAGGYIVNRFLTGIRPQEYYFHHMAGREGLIDTAVKTSRSGYLQRCLIKGMEGLAVAYDSSVRDSDGTLVQFLYGEDGLDVTKQKYLTNFDFLLRNFESQLAQTKFTEASMHGLFEHREDFAKRNKLAMKKARANIVNQEEPINCLVNPARHAFATSEKFFGLMADYVKGNKHGLIREKKDHFQHVPGRVAISRKQAEKVFAAKYLRSLVEPGEGVGIVAGQSVGEPSTQMTLNTFHLAGHSAKNVTLGIPRLREILMTASANISTPVMTLFLNEELSEEDGEKFAKAISILPLSHVLDKATVRERVGKGIAYSLAKIYDIRLRFFPSSEYTSTYVIPVSDVLDTAEKFIKILHRMVEREIKKKSVSNSAATPDVGVKAGLVEIAPSSTVRIGGGSGGSEEEDDDDDDDGADVDATSAKQRANRSEAVSYGPNDEDDDAIQARMERELSMSDDEDEGFGGSPPATGDFDHTDDEYDLKENGIQQLAMPRENRVKSANTHVSQFRCDEVSGEWCEFTLEFGTNIPKVLMLSLVQDALRKSLIQQIPGVGTCTFISKEKVRDFETGEDVEVPVVHTAGANLKAMQQYGDFINPNKTATNDIAAVLDMYGVEACRNNIIRELSGVFAGHGISIDARHFSLVADFMTLGGSFKPFNRSGMKGSVSPFTKMSFETTLAFLKDALLDLDWDDLASPSSRLVMGRLGKVGTGAFDVLTQVPMHHFDPMHTD</sequence>
<dbReference type="PANTHER" id="PTHR19376">
    <property type="entry name" value="DNA-DIRECTED RNA POLYMERASE"/>
    <property type="match status" value="1"/>
</dbReference>
<comment type="subcellular location">
    <subcellularLocation>
        <location evidence="1">Nucleus</location>
    </subcellularLocation>
</comment>
<keyword evidence="6" id="KW-0479">Metal-binding</keyword>
<feature type="region of interest" description="Disordered" evidence="13">
    <location>
        <begin position="249"/>
        <end position="268"/>
    </location>
</feature>
<dbReference type="Proteomes" id="UP001174694">
    <property type="component" value="Unassembled WGS sequence"/>
</dbReference>
<dbReference type="Pfam" id="PF05000">
    <property type="entry name" value="RNA_pol_Rpb1_4"/>
    <property type="match status" value="1"/>
</dbReference>
<dbReference type="InterPro" id="IPR007081">
    <property type="entry name" value="RNA_pol_Rpb1_5"/>
</dbReference>
<evidence type="ECO:0000256" key="11">
    <source>
        <dbReference type="ARBA" id="ARBA00048552"/>
    </source>
</evidence>
<dbReference type="InterPro" id="IPR042102">
    <property type="entry name" value="RNA_pol_Rpb1_3_sf"/>
</dbReference>
<keyword evidence="5 12" id="KW-0548">Nucleotidyltransferase</keyword>
<dbReference type="CDD" id="cd01435">
    <property type="entry name" value="RNAP_I_RPA1_N"/>
    <property type="match status" value="1"/>
</dbReference>
<evidence type="ECO:0000313" key="16">
    <source>
        <dbReference type="Proteomes" id="UP001174694"/>
    </source>
</evidence>
<evidence type="ECO:0000313" key="15">
    <source>
        <dbReference type="EMBL" id="KAJ9149852.1"/>
    </source>
</evidence>
<dbReference type="InterPro" id="IPR015699">
    <property type="entry name" value="DNA-dir_RNA_pol1_lsu_N"/>
</dbReference>